<evidence type="ECO:0000259" key="2">
    <source>
        <dbReference type="Pfam" id="PF00465"/>
    </source>
</evidence>
<organism evidence="4 5">
    <name type="scientific">Thalassorhabdus alkalitolerans</name>
    <dbReference type="NCBI Taxonomy" id="2282697"/>
    <lineage>
        <taxon>Bacteria</taxon>
        <taxon>Bacillati</taxon>
        <taxon>Bacillota</taxon>
        <taxon>Bacilli</taxon>
        <taxon>Bacillales</taxon>
        <taxon>Bacillaceae</taxon>
        <taxon>Thalassorhabdus</taxon>
    </lineage>
</organism>
<dbReference type="CDD" id="cd08187">
    <property type="entry name" value="BDH"/>
    <property type="match status" value="1"/>
</dbReference>
<dbReference type="Gene3D" id="3.40.50.1970">
    <property type="match status" value="1"/>
</dbReference>
<dbReference type="PROSITE" id="PS00913">
    <property type="entry name" value="ADH_IRON_1"/>
    <property type="match status" value="1"/>
</dbReference>
<dbReference type="Proteomes" id="UP001596142">
    <property type="component" value="Unassembled WGS sequence"/>
</dbReference>
<dbReference type="InterPro" id="IPR056798">
    <property type="entry name" value="ADH_Fe_C"/>
</dbReference>
<feature type="domain" description="Alcohol dehydrogenase iron-type/glycerol dehydrogenase GldA" evidence="2">
    <location>
        <begin position="10"/>
        <end position="177"/>
    </location>
</feature>
<gene>
    <name evidence="4" type="ORF">ACFPU1_09530</name>
</gene>
<evidence type="ECO:0000259" key="3">
    <source>
        <dbReference type="Pfam" id="PF25137"/>
    </source>
</evidence>
<dbReference type="RefSeq" id="WP_385940408.1">
    <property type="nucleotide sequence ID" value="NZ_JBHSOZ010000003.1"/>
</dbReference>
<dbReference type="InterPro" id="IPR018211">
    <property type="entry name" value="ADH_Fe_CS"/>
</dbReference>
<dbReference type="InterPro" id="IPR001670">
    <property type="entry name" value="ADH_Fe/GldA"/>
</dbReference>
<dbReference type="Gene3D" id="1.20.1090.10">
    <property type="entry name" value="Dehydroquinate synthase-like - alpha domain"/>
    <property type="match status" value="1"/>
</dbReference>
<evidence type="ECO:0000313" key="5">
    <source>
        <dbReference type="Proteomes" id="UP001596142"/>
    </source>
</evidence>
<dbReference type="Pfam" id="PF25137">
    <property type="entry name" value="ADH_Fe_C"/>
    <property type="match status" value="1"/>
</dbReference>
<name>A0ABW0YR40_9BACI</name>
<dbReference type="PROSITE" id="PS00060">
    <property type="entry name" value="ADH_IRON_2"/>
    <property type="match status" value="1"/>
</dbReference>
<dbReference type="EMBL" id="JBHSOZ010000003">
    <property type="protein sequence ID" value="MFC5713023.1"/>
    <property type="molecule type" value="Genomic_DNA"/>
</dbReference>
<dbReference type="PANTHER" id="PTHR43633:SF1">
    <property type="entry name" value="ALCOHOL DEHYDROGENASE YQHD"/>
    <property type="match status" value="1"/>
</dbReference>
<evidence type="ECO:0000313" key="4">
    <source>
        <dbReference type="EMBL" id="MFC5713023.1"/>
    </source>
</evidence>
<dbReference type="PANTHER" id="PTHR43633">
    <property type="entry name" value="ALCOHOL DEHYDROGENASE YQHD"/>
    <property type="match status" value="1"/>
</dbReference>
<keyword evidence="5" id="KW-1185">Reference proteome</keyword>
<keyword evidence="1" id="KW-0560">Oxidoreductase</keyword>
<sequence length="389" mass="42530">MKEFTFQNTTRLHFGKGMIANLGKEAKSFGDNVLLVYGGGSIKKNGIYDEVLSELKGQNIKVTELSGVEPNPRLSTVNKGVQLAKENNIDLLLAVGGGSVIDCTKAIAVGAASDVDVWDVVTKKAKPDKALPLGTVLTLAATGSEMNANSVITNWEKNEKHGWAHPLVYPSFSILDPVYTYSVPADQTAFGIIDMMSHVIETYFHVETNTPVQDQLAESLLRVCVETGPKLMAEPENYEYRETIMYCGTMALNGVLQMGARGDWGTHNLEHAVSAVHDIPHAGGLAVLFPNWLKQTVEKEVGITRMSRLAEQVFNVDKSNKSEREAALEGIDKLQEFWVNLGAPSRLKDYNIGEDSLGTIADKALVNGSYGSFLTQDREVVEKILRDSL</sequence>
<proteinExistence type="predicted"/>
<comment type="caution">
    <text evidence="4">The sequence shown here is derived from an EMBL/GenBank/DDBJ whole genome shotgun (WGS) entry which is preliminary data.</text>
</comment>
<evidence type="ECO:0000256" key="1">
    <source>
        <dbReference type="ARBA" id="ARBA00023002"/>
    </source>
</evidence>
<reference evidence="5" key="1">
    <citation type="journal article" date="2019" name="Int. J. Syst. Evol. Microbiol.">
        <title>The Global Catalogue of Microorganisms (GCM) 10K type strain sequencing project: providing services to taxonomists for standard genome sequencing and annotation.</title>
        <authorList>
            <consortium name="The Broad Institute Genomics Platform"/>
            <consortium name="The Broad Institute Genome Sequencing Center for Infectious Disease"/>
            <person name="Wu L."/>
            <person name="Ma J."/>
        </authorList>
    </citation>
    <scope>NUCLEOTIDE SEQUENCE [LARGE SCALE GENOMIC DNA]</scope>
    <source>
        <strain evidence="5">CECT 7184</strain>
    </source>
</reference>
<dbReference type="InterPro" id="IPR044731">
    <property type="entry name" value="BDH-like"/>
</dbReference>
<accession>A0ABW0YR40</accession>
<dbReference type="Pfam" id="PF00465">
    <property type="entry name" value="Fe-ADH"/>
    <property type="match status" value="1"/>
</dbReference>
<feature type="domain" description="Fe-containing alcohol dehydrogenase-like C-terminal" evidence="3">
    <location>
        <begin position="188"/>
        <end position="388"/>
    </location>
</feature>
<protein>
    <submittedName>
        <fullName evidence="4">Iron-containing alcohol dehydrogenase</fullName>
    </submittedName>
</protein>
<dbReference type="SUPFAM" id="SSF56796">
    <property type="entry name" value="Dehydroquinate synthase-like"/>
    <property type="match status" value="1"/>
</dbReference>